<comment type="caution">
    <text evidence="3">The sequence shown here is derived from an EMBL/GenBank/DDBJ whole genome shotgun (WGS) entry which is preliminary data.</text>
</comment>
<keyword evidence="1" id="KW-0175">Coiled coil</keyword>
<gene>
    <name evidence="3" type="ORF">A3F86_05015</name>
</gene>
<evidence type="ECO:0000256" key="2">
    <source>
        <dbReference type="SAM" id="SignalP"/>
    </source>
</evidence>
<feature type="chain" id="PRO_5009514278" description="Outer membrane protein beta-barrel domain-containing protein" evidence="2">
    <location>
        <begin position="21"/>
        <end position="197"/>
    </location>
</feature>
<dbReference type="STRING" id="1802568.A3F86_05015"/>
<reference evidence="3 4" key="1">
    <citation type="journal article" date="2016" name="Nat. Commun.">
        <title>Thousands of microbial genomes shed light on interconnected biogeochemical processes in an aquifer system.</title>
        <authorList>
            <person name="Anantharaman K."/>
            <person name="Brown C.T."/>
            <person name="Hug L.A."/>
            <person name="Sharon I."/>
            <person name="Castelle C.J."/>
            <person name="Probst A.J."/>
            <person name="Thomas B.C."/>
            <person name="Singh A."/>
            <person name="Wilkins M.J."/>
            <person name="Karaoz U."/>
            <person name="Brodie E.L."/>
            <person name="Williams K.H."/>
            <person name="Hubbard S.S."/>
            <person name="Banfield J.F."/>
        </authorList>
    </citation>
    <scope>NUCLEOTIDE SEQUENCE [LARGE SCALE GENOMIC DNA]</scope>
</reference>
<feature type="signal peptide" evidence="2">
    <location>
        <begin position="1"/>
        <end position="20"/>
    </location>
</feature>
<organism evidence="3 4">
    <name type="scientific">candidate division WOR-1 bacterium RIFCSPLOWO2_12_FULL_45_9</name>
    <dbReference type="NCBI Taxonomy" id="1802568"/>
    <lineage>
        <taxon>Bacteria</taxon>
        <taxon>Bacillati</taxon>
        <taxon>Saganbacteria</taxon>
    </lineage>
</organism>
<evidence type="ECO:0000313" key="4">
    <source>
        <dbReference type="Proteomes" id="UP000179095"/>
    </source>
</evidence>
<dbReference type="Proteomes" id="UP000179095">
    <property type="component" value="Unassembled WGS sequence"/>
</dbReference>
<proteinExistence type="predicted"/>
<evidence type="ECO:0008006" key="5">
    <source>
        <dbReference type="Google" id="ProtNLM"/>
    </source>
</evidence>
<name>A0A1F4RJA0_UNCSA</name>
<keyword evidence="2" id="KW-0732">Signal</keyword>
<accession>A0A1F4RJA0</accession>
<dbReference type="EMBL" id="METQ01000059">
    <property type="protein sequence ID" value="OGC08270.1"/>
    <property type="molecule type" value="Genomic_DNA"/>
</dbReference>
<evidence type="ECO:0000313" key="3">
    <source>
        <dbReference type="EMBL" id="OGC08270.1"/>
    </source>
</evidence>
<dbReference type="AlphaFoldDB" id="A0A1F4RJA0"/>
<sequence length="197" mass="21319">MKKSFVLTLIVILFNGMVFAEPGDKSGELAKIGEYIKSLDEKIEKARAARQINKLAELKELKRKELAQAKTLKDKIGKSEKPGARSGWSNKWQARAGIGGGALIMAGGYSLQPINEFDTLVEAGLGIGKAYPILVLDARGIMPLTNTYIDYTGLELSLADSKLGLGLFMGKKVGDFDVEIGYNTTLGITVGAVYKFK</sequence>
<evidence type="ECO:0000256" key="1">
    <source>
        <dbReference type="SAM" id="Coils"/>
    </source>
</evidence>
<protein>
    <recommendedName>
        <fullName evidence="5">Outer membrane protein beta-barrel domain-containing protein</fullName>
    </recommendedName>
</protein>
<feature type="coiled-coil region" evidence="1">
    <location>
        <begin position="45"/>
        <end position="75"/>
    </location>
</feature>